<evidence type="ECO:0000313" key="2">
    <source>
        <dbReference type="EMBL" id="MPL66206.1"/>
    </source>
</evidence>
<keyword evidence="1" id="KW-0175">Coiled coil</keyword>
<sequence length="71" mass="8204">MAELTEEDLLKQAKKIQDEANKKAKELKEKAKEIKQKNLATLGELSIKFLQNEISLEELKTFAANHNFFKN</sequence>
<accession>A0A644TGY1</accession>
<comment type="caution">
    <text evidence="2">The sequence shown here is derived from an EMBL/GenBank/DDBJ whole genome shotgun (WGS) entry which is preliminary data.</text>
</comment>
<dbReference type="AlphaFoldDB" id="A0A644TGY1"/>
<feature type="coiled-coil region" evidence="1">
    <location>
        <begin position="6"/>
        <end position="44"/>
    </location>
</feature>
<reference evidence="2" key="1">
    <citation type="submission" date="2019-08" db="EMBL/GenBank/DDBJ databases">
        <authorList>
            <person name="Kucharzyk K."/>
            <person name="Murdoch R.W."/>
            <person name="Higgins S."/>
            <person name="Loffler F."/>
        </authorList>
    </citation>
    <scope>NUCLEOTIDE SEQUENCE</scope>
</reference>
<organism evidence="2">
    <name type="scientific">bioreactor metagenome</name>
    <dbReference type="NCBI Taxonomy" id="1076179"/>
    <lineage>
        <taxon>unclassified sequences</taxon>
        <taxon>metagenomes</taxon>
        <taxon>ecological metagenomes</taxon>
    </lineage>
</organism>
<name>A0A644TGY1_9ZZZZ</name>
<protein>
    <submittedName>
        <fullName evidence="2">Uncharacterized protein</fullName>
    </submittedName>
</protein>
<gene>
    <name evidence="2" type="ORF">SDC9_11875</name>
</gene>
<dbReference type="EMBL" id="VSSQ01000031">
    <property type="protein sequence ID" value="MPL66206.1"/>
    <property type="molecule type" value="Genomic_DNA"/>
</dbReference>
<evidence type="ECO:0000256" key="1">
    <source>
        <dbReference type="SAM" id="Coils"/>
    </source>
</evidence>
<proteinExistence type="predicted"/>